<dbReference type="RefSeq" id="YP_009816891.1">
    <property type="nucleotide sequence ID" value="NC_048112.1"/>
</dbReference>
<dbReference type="KEGG" id="vg:55008203"/>
<dbReference type="EMBL" id="MK105855">
    <property type="protein sequence ID" value="AZF88658.1"/>
    <property type="molecule type" value="Genomic_DNA"/>
</dbReference>
<evidence type="ECO:0000313" key="1">
    <source>
        <dbReference type="EMBL" id="AZF88658.1"/>
    </source>
</evidence>
<keyword evidence="2" id="KW-1185">Reference proteome</keyword>
<dbReference type="InterPro" id="IPR021098">
    <property type="entry name" value="Phage_P22_Gp10"/>
</dbReference>
<evidence type="ECO:0000313" key="2">
    <source>
        <dbReference type="Proteomes" id="UP000279721"/>
    </source>
</evidence>
<proteinExistence type="predicted"/>
<sequence length="487" mass="54087">MAVGKRGQYVQFPLLFGDGVDTKDGVYIERLPVNLLAVMFGFRGSSGYLRTFPGLTQKQDVDGLSRGVHWNTVKNEPYRVMGNSLYLGRDVVDSVAGLDRTPMAHSTTSQAVVYENQLVMYKYAGGREAFQNWKSSDDYNGGAADPTSFDWGDIVDVCHLRQRYIFCSKDSDLFWVSDLFNECRPDAVAPAYRAESMPDGIVAIRAWRDYVIAFGTATVEYWALTGDADQIYQVQQSYTTQAGTFGPHTVCQYADSFAMITTPACGIVTIGYLNPGGASWEDLASNTIRRILSGYTQDELKTAVLEQLRYEDHQLLLVHLPDRVLVYDHTASTANGKRVWSVLKSGLQNGLYTAIDFCNEGNVITCGDRKSPIAGVLDPTTSNQYDEPQEIVCWTKIADLSDAMLNDFEIDPGTMPGLNQAQTIWIAATEDGATYYGEKVIEYNRPQQWLKRSLIQKVGRVRYGIGFRIRAVGAAPCNIALARARVS</sequence>
<organism evidence="1 2">
    <name type="scientific">Escherichia phage Skarpretter</name>
    <dbReference type="NCBI Taxonomy" id="2488654"/>
    <lineage>
        <taxon>Viruses</taxon>
        <taxon>Duplodnaviria</taxon>
        <taxon>Heunggongvirae</taxon>
        <taxon>Uroviricota</taxon>
        <taxon>Caudoviricetes</taxon>
        <taxon>Skarprettervirus</taxon>
        <taxon>Skarprettervirus skarpretter</taxon>
    </lineage>
</organism>
<name>A0A3G8F3D6_9CAUD</name>
<dbReference type="Proteomes" id="UP000279721">
    <property type="component" value="Segment"/>
</dbReference>
<dbReference type="Pfam" id="PF11134">
    <property type="entry name" value="Phage_stabilise"/>
    <property type="match status" value="1"/>
</dbReference>
<dbReference type="GeneID" id="55008203"/>
<accession>A0A3G8F3D6</accession>
<reference evidence="2" key="1">
    <citation type="submission" date="2018-10" db="EMBL/GenBank/DDBJ databases">
        <authorList>
            <person name="Olsen N.S."/>
            <person name="Kot W."/>
            <person name="Hansen L.H."/>
        </authorList>
    </citation>
    <scope>NUCLEOTIDE SEQUENCE [LARGE SCALE GENOMIC DNA]</scope>
</reference>
<protein>
    <submittedName>
        <fullName evidence="1">DNA stabilization protein</fullName>
    </submittedName>
</protein>